<sequence>MAVMAILCAVMPAADAWAQTVPDIAARAGEALTLDAALQAATSGNIDLLNARLAVQSARANLRSADTAPNPVFSVNAVQIRPSQVGRLPFSRYADAVARVDLPLERGGKRTARVAAARASVTAAESDLADAQRQMRAAVANAFFALKAAEQRVAALETIARDYGESIRIATTQRRAGALSEGDLVRQRVDALSAQGDAQQAASDLRDAQIALAILIGREADAAALSTAGDWPVRGEGPEEPAEAIAARRPDVRADQARVEAARRNLDGAHALRHPDVTVGVQAERAAGDLGVGNSLGFGVSIPLPVRNLYRGEIDAASTALVQAEAQARKSLAVAVAEIETARRQLAQASDRLTLIEGTQLPAARRASDIAEFAYGHGAMTLLDVLDARRSLKAVELSVIDARAAQAQAIARLRAAETTGTN</sequence>
<feature type="chain" id="PRO_5038079411" evidence="3">
    <location>
        <begin position="19"/>
        <end position="422"/>
    </location>
</feature>
<evidence type="ECO:0000256" key="1">
    <source>
        <dbReference type="ARBA" id="ARBA00007613"/>
    </source>
</evidence>
<accession>A0A916T514</accession>
<dbReference type="Proteomes" id="UP000623067">
    <property type="component" value="Unassembled WGS sequence"/>
</dbReference>
<comment type="similarity">
    <text evidence="1">Belongs to the outer membrane factor (OMF) (TC 1.B.17) family.</text>
</comment>
<evidence type="ECO:0000256" key="3">
    <source>
        <dbReference type="SAM" id="SignalP"/>
    </source>
</evidence>
<keyword evidence="3" id="KW-0732">Signal</keyword>
<dbReference type="PANTHER" id="PTHR30203:SF30">
    <property type="entry name" value="OUTER MEMBRANE PROTEIN-RELATED"/>
    <property type="match status" value="1"/>
</dbReference>
<evidence type="ECO:0000313" key="4">
    <source>
        <dbReference type="EMBL" id="GGB32084.1"/>
    </source>
</evidence>
<reference evidence="4" key="1">
    <citation type="journal article" date="2014" name="Int. J. Syst. Evol. Microbiol.">
        <title>Complete genome sequence of Corynebacterium casei LMG S-19264T (=DSM 44701T), isolated from a smear-ripened cheese.</title>
        <authorList>
            <consortium name="US DOE Joint Genome Institute (JGI-PGF)"/>
            <person name="Walter F."/>
            <person name="Albersmeier A."/>
            <person name="Kalinowski J."/>
            <person name="Ruckert C."/>
        </authorList>
    </citation>
    <scope>NUCLEOTIDE SEQUENCE</scope>
    <source>
        <strain evidence="4">CGMCC 1.15330</strain>
    </source>
</reference>
<dbReference type="SUPFAM" id="SSF56954">
    <property type="entry name" value="Outer membrane efflux proteins (OEP)"/>
    <property type="match status" value="1"/>
</dbReference>
<dbReference type="InterPro" id="IPR003423">
    <property type="entry name" value="OMP_efflux"/>
</dbReference>
<proteinExistence type="inferred from homology"/>
<comment type="caution">
    <text evidence="4">The sequence shown here is derived from an EMBL/GenBank/DDBJ whole genome shotgun (WGS) entry which is preliminary data.</text>
</comment>
<evidence type="ECO:0000313" key="5">
    <source>
        <dbReference type="Proteomes" id="UP000623067"/>
    </source>
</evidence>
<feature type="coiled-coil region" evidence="2">
    <location>
        <begin position="332"/>
        <end position="359"/>
    </location>
</feature>
<keyword evidence="2" id="KW-0175">Coiled coil</keyword>
<reference evidence="4" key="2">
    <citation type="submission" date="2020-09" db="EMBL/GenBank/DDBJ databases">
        <authorList>
            <person name="Sun Q."/>
            <person name="Zhou Y."/>
        </authorList>
    </citation>
    <scope>NUCLEOTIDE SEQUENCE</scope>
    <source>
        <strain evidence="4">CGMCC 1.15330</strain>
    </source>
</reference>
<keyword evidence="5" id="KW-1185">Reference proteome</keyword>
<feature type="signal peptide" evidence="3">
    <location>
        <begin position="1"/>
        <end position="18"/>
    </location>
</feature>
<dbReference type="InterPro" id="IPR010131">
    <property type="entry name" value="MdtP/NodT-like"/>
</dbReference>
<protein>
    <submittedName>
        <fullName evidence="4">Metal transporter</fullName>
    </submittedName>
</protein>
<dbReference type="EMBL" id="BMIH01000003">
    <property type="protein sequence ID" value="GGB32084.1"/>
    <property type="molecule type" value="Genomic_DNA"/>
</dbReference>
<dbReference type="Pfam" id="PF02321">
    <property type="entry name" value="OEP"/>
    <property type="match status" value="2"/>
</dbReference>
<dbReference type="AlphaFoldDB" id="A0A916T514"/>
<organism evidence="4 5">
    <name type="scientific">Sphingomonas metalli</name>
    <dbReference type="NCBI Taxonomy" id="1779358"/>
    <lineage>
        <taxon>Bacteria</taxon>
        <taxon>Pseudomonadati</taxon>
        <taxon>Pseudomonadota</taxon>
        <taxon>Alphaproteobacteria</taxon>
        <taxon>Sphingomonadales</taxon>
        <taxon>Sphingomonadaceae</taxon>
        <taxon>Sphingomonas</taxon>
    </lineage>
</organism>
<gene>
    <name evidence="4" type="ORF">GCM10011380_21910</name>
</gene>
<dbReference type="GO" id="GO:0015562">
    <property type="term" value="F:efflux transmembrane transporter activity"/>
    <property type="evidence" value="ECO:0007669"/>
    <property type="project" value="InterPro"/>
</dbReference>
<name>A0A916T514_9SPHN</name>
<evidence type="ECO:0000256" key="2">
    <source>
        <dbReference type="SAM" id="Coils"/>
    </source>
</evidence>
<dbReference type="PANTHER" id="PTHR30203">
    <property type="entry name" value="OUTER MEMBRANE CATION EFFLUX PROTEIN"/>
    <property type="match status" value="1"/>
</dbReference>
<feature type="coiled-coil region" evidence="2">
    <location>
        <begin position="114"/>
        <end position="141"/>
    </location>
</feature>
<dbReference type="Gene3D" id="1.20.1600.10">
    <property type="entry name" value="Outer membrane efflux proteins (OEP)"/>
    <property type="match status" value="1"/>
</dbReference>